<gene>
    <name evidence="1" type="ORF">C5O19_06285</name>
</gene>
<keyword evidence="2" id="KW-1185">Reference proteome</keyword>
<evidence type="ECO:0000313" key="1">
    <source>
        <dbReference type="EMBL" id="PQA59259.1"/>
    </source>
</evidence>
<evidence type="ECO:0000313" key="2">
    <source>
        <dbReference type="Proteomes" id="UP000239590"/>
    </source>
</evidence>
<dbReference type="EMBL" id="PTRA01000001">
    <property type="protein sequence ID" value="PQA59259.1"/>
    <property type="molecule type" value="Genomic_DNA"/>
</dbReference>
<comment type="caution">
    <text evidence="1">The sequence shown here is derived from an EMBL/GenBank/DDBJ whole genome shotgun (WGS) entry which is preliminary data.</text>
</comment>
<name>A0A2S7INM1_9BACT</name>
<protein>
    <submittedName>
        <fullName evidence="1">Uncharacterized protein</fullName>
    </submittedName>
</protein>
<dbReference type="Proteomes" id="UP000239590">
    <property type="component" value="Unassembled WGS sequence"/>
</dbReference>
<proteinExistence type="predicted"/>
<sequence length="600" mass="68817">MYLMKWVIRYIKDLAIYRYLPGLEHGVPLVNSKPKPIFVMRKNLLILGLILFRFVSAYAQDPFILLRSTNKENEANQKAIKLPADTVKNIKPYDSYQKKQEPVFVFNLISRDSLLKRLDALNSQKPINIPVKSTNKEIILLDSLKKREREIEILEGKLQIEKSLQKIKSDLYRDLTISYPKVIKFKNTLIVLPDRIELVNAKIENATVAVDTWLAKLDRVTSLFDTTYTVDMKKIVIESVADNYAKLQAINRGFEALKKGLDNVESFTASTEYIEAVILDSTKYSPQIVELIEKIDTKDTMLRNRLAAYNKTYAEAEKKYIVYDKKLNDIVIRFNKLNLFKDSLQRKVDTLLYTMYNKKKIIDEETQVGALPSLISPLGDMRQLNLNMNLLASFSKRVSTSNYVAVEGRLFTTNITSLGQDNLKNFFLPEVSPFGFQLKGTYGSQYQYNHKLRPTEKKHLNYGITGQLNFLTKKFALADTTNGLSNNFTNFFIHAKGGAEVVIVDRTLGIYANTNWITAIDNISAFEANFVGKEKSYWFWEVGLRGLFGSKQVRNGLSLSIDLSFIIPQQKGREFINTVDNIYPVFRFGVLKSLGSIYEQ</sequence>
<dbReference type="AlphaFoldDB" id="A0A2S7INM1"/>
<reference evidence="2" key="1">
    <citation type="submission" date="2018-02" db="EMBL/GenBank/DDBJ databases">
        <title>Genome sequencing of Solimonas sp. HR-BB.</title>
        <authorList>
            <person name="Lee Y."/>
            <person name="Jeon C.O."/>
        </authorList>
    </citation>
    <scope>NUCLEOTIDE SEQUENCE [LARGE SCALE GENOMIC DNA]</scope>
    <source>
        <strain evidence="2">HR-U</strain>
    </source>
</reference>
<organism evidence="1 2">
    <name type="scientific">Siphonobacter curvatus</name>
    <dbReference type="NCBI Taxonomy" id="2094562"/>
    <lineage>
        <taxon>Bacteria</taxon>
        <taxon>Pseudomonadati</taxon>
        <taxon>Bacteroidota</taxon>
        <taxon>Cytophagia</taxon>
        <taxon>Cytophagales</taxon>
        <taxon>Cytophagaceae</taxon>
        <taxon>Siphonobacter</taxon>
    </lineage>
</organism>
<accession>A0A2S7INM1</accession>